<accession>A0AAX4P481</accession>
<feature type="transmembrane region" description="Helical" evidence="6">
    <location>
        <begin position="625"/>
        <end position="646"/>
    </location>
</feature>
<dbReference type="Pfam" id="PF01477">
    <property type="entry name" value="PLAT"/>
    <property type="match status" value="1"/>
</dbReference>
<feature type="transmembrane region" description="Helical" evidence="6">
    <location>
        <begin position="72"/>
        <end position="90"/>
    </location>
</feature>
<reference evidence="9 10" key="1">
    <citation type="submission" date="2024-03" db="EMBL/GenBank/DDBJ databases">
        <title>Complete genome sequence of the green alga Chloropicon roscoffensis RCC1871.</title>
        <authorList>
            <person name="Lemieux C."/>
            <person name="Pombert J.-F."/>
            <person name="Otis C."/>
            <person name="Turmel M."/>
        </authorList>
    </citation>
    <scope>NUCLEOTIDE SEQUENCE [LARGE SCALE GENOMIC DNA]</scope>
    <source>
        <strain evidence="9 10">RCC1871</strain>
    </source>
</reference>
<feature type="transmembrane region" description="Helical" evidence="6">
    <location>
        <begin position="546"/>
        <end position="566"/>
    </location>
</feature>
<feature type="transmembrane region" description="Helical" evidence="6">
    <location>
        <begin position="171"/>
        <end position="191"/>
    </location>
</feature>
<dbReference type="InterPro" id="IPR013819">
    <property type="entry name" value="LipOase_C"/>
</dbReference>
<feature type="domain" description="PLAT" evidence="7">
    <location>
        <begin position="1250"/>
        <end position="1380"/>
    </location>
</feature>
<dbReference type="GO" id="GO:0034440">
    <property type="term" value="P:lipid oxidation"/>
    <property type="evidence" value="ECO:0007669"/>
    <property type="project" value="InterPro"/>
</dbReference>
<dbReference type="InterPro" id="IPR020835">
    <property type="entry name" value="Catalase_sf"/>
</dbReference>
<evidence type="ECO:0000256" key="5">
    <source>
        <dbReference type="PROSITE-ProRule" id="PRU00152"/>
    </source>
</evidence>
<dbReference type="SUPFAM" id="SSF48484">
    <property type="entry name" value="Lipoxigenase"/>
    <property type="match status" value="1"/>
</dbReference>
<keyword evidence="4" id="KW-0443">Lipid metabolism</keyword>
<dbReference type="Proteomes" id="UP001472866">
    <property type="component" value="Chromosome 03"/>
</dbReference>
<dbReference type="GO" id="GO:0016702">
    <property type="term" value="F:oxidoreductase activity, acting on single donors with incorporation of molecular oxygen, incorporation of two atoms of oxygen"/>
    <property type="evidence" value="ECO:0007669"/>
    <property type="project" value="InterPro"/>
</dbReference>
<feature type="transmembrane region" description="Helical" evidence="6">
    <location>
        <begin position="234"/>
        <end position="252"/>
    </location>
</feature>
<dbReference type="SUPFAM" id="SSF56634">
    <property type="entry name" value="Heme-dependent catalase-like"/>
    <property type="match status" value="1"/>
</dbReference>
<feature type="domain" description="Lipoxygenase" evidence="8">
    <location>
        <begin position="1377"/>
        <end position="1928"/>
    </location>
</feature>
<evidence type="ECO:0000259" key="8">
    <source>
        <dbReference type="PROSITE" id="PS51393"/>
    </source>
</evidence>
<gene>
    <name evidence="9" type="ORF">HKI87_03g26960</name>
</gene>
<keyword evidence="6" id="KW-0472">Membrane</keyword>
<keyword evidence="6" id="KW-1133">Transmembrane helix</keyword>
<keyword evidence="3" id="KW-0560">Oxidoreductase</keyword>
<evidence type="ECO:0000256" key="6">
    <source>
        <dbReference type="SAM" id="Phobius"/>
    </source>
</evidence>
<sequence length="1928" mass="219080">MSPKTEQDVDTLARKGTPKVLAFHVLQGFNYVLACAFFAYLALHGSEAKPEIVSKLWMKLEDPPLNPLERTLLAMFWLSPFCIGLGYILLAKHLESVYGSFLTAFMGGTLTFRVLLTPAQYLTLIIVPVDFGGLLYKLSLFREEFWAIPKHHRRFLWNVPEKKDRSMLSRLLELESYAFAAYAYALSFASTDVLLPGSVGSRVAPFSKIFFVTQAVIFVFAVPGLRQGKVQSNIILIVNKLIVSYFLTKGIFFDNVVPNAMGVYVLLPYAATLAFELHLLLWKSVMRYSIFSKYVTKRQASSAKYFSMLFAVVITTVSNVWYVFTGTGLGSISKTYGGFLERLAFLPGKEESADRARFLDVMLAGVLFLFVLALEEVLAKKNTAKIVSKIHFLITMAVAVQSFMMKVLTNLEITSPWHGVGLTSDDRVGIHCTYWVVNVFLRVLFPLVCVFILANVDGPISSWTIAMRIPKNTKSHLASTIVIQNKIRTAVRRTMIFHGIGILMFASVASSLFTSGLPTFYPDDGLFGGGYIVEPLIPHSTDTQRSLFYVSLVIAFTTVIMGTALASINGRALPLAQFVSAVWPLSTWAFLIDSWVCLAYQRESKLPQYVKPLFAGTNLANSEHLTSVAVVGIGTAMLSLIIIAYLKVRAVSVYNRKVQAPSDFAEELSHSHKQSYLFHGSVLVLMSSTFMLRSCRETSLDAIGGIFTEFLFDDMVACMMMMNFGFVIYECKDALQHRSFLSKVVSLKSSWILSGYALFLAHKALHYFGTCSKKVELVHLASYVFYNLVIQIQSARAVLTAIRFIRPNFNSNLPAILKSFHALSKVEAEGVDAGLVEVVKRSSHFQTPTKNAGYAKGKLTKGDPNWKNNWAKHYIDNFGEKVYSEASASQFPIPMPPPDEADLKKQQGKAAFTFMLAASVFHRRPTHPVGVGAYGMFEVIENKEIPPTDFFVPGKIFHMRCRHSNGVGVQTKGTKIFDDAALEVRSLSIKLAKGRDDSPFDLNLNTGEFAGFFNLPSFREFVYMSTMNDQKLFDQFAAKYPSCLMAEVDGFRRSPETFAQLHYYSQTCRSFNSLDGKRRYCKFRAVPYGKGPHTEVEPEPFKPDDEDQKRIVTKPMMSHHRLDDERRPTDYLRNEFRNRVSAEVVRYRLQIQLYEWKAGDTDEVFNANKAWGTPFLDLGVITLHTPMNDWEVEQTSFNIANCPRCISLVKPVNAHDYHTINWTRRAVYGKSSKIRRYFTMKRQPFFERPCRYVMDFHTSHVVFSGIDGNVSVTLVGTRGSTTEMFLENSAYDFEVDTVSRFVSYDEDIGEPLYMFVTHDAEATLKRKLYNLDLLIPDKWNLGKVQVTSRSPIYGERRTNFYVWRWLSKGELVFALADNIQEDYPKVKQILPQMLAKYFQNKKSVYDWSSGASLPNHLSAKKHGDLPEEEQFSSMKLKDFAVSAVEGLRNQRLVGLYFQDREMTSFEEYHRCLVTLPPYPPIERWHEDEEWGRQLMNGTHPVIFMRCSKIPSKFGVTDATVKGLLPPGRTLQEELDAGHIFILDYAIVEGIPCPEGRHCAAGLGLLHACEGSPLRPIAIQLHQDGGPVWTPKDRPLEWLLAKMHLTCADANIHEMVTHLFACHLLMEPWAVALERNLPSYHPVFRLLKPHLQYTIAINTIGRNTLIAKDGVSDKILSIGQGGHIDIMAKAYTYFRLYHLDLPEMLSRRGVTDRNVLPDYYWRDDSLKIWNALSKYATSVLTQHYQGSDLHVRRDQHVQDLIRDIKFNGYWNEDPDYHGVPDAVDSIKELAKLCTMVMFQTSCMHSSVNFSQFDYYSYVPNRPLTMRRPPPRRKGEVTEADIFANLPNSKGCARSIAATWALSQFSDEEVFLGYPKMETMDLEYQRKATEDFRRELREIERGMRQRNQKLERGYGYEYLLPSSLPESIAI</sequence>
<proteinExistence type="predicted"/>
<dbReference type="PROSITE" id="PS51393">
    <property type="entry name" value="LIPOXYGENASE_3"/>
    <property type="match status" value="1"/>
</dbReference>
<organism evidence="9 10">
    <name type="scientific">Chloropicon roscoffensis</name>
    <dbReference type="NCBI Taxonomy" id="1461544"/>
    <lineage>
        <taxon>Eukaryota</taxon>
        <taxon>Viridiplantae</taxon>
        <taxon>Chlorophyta</taxon>
        <taxon>Chloropicophyceae</taxon>
        <taxon>Chloropicales</taxon>
        <taxon>Chloropicaceae</taxon>
        <taxon>Chloropicon</taxon>
    </lineage>
</organism>
<feature type="transmembrane region" description="Helical" evidence="6">
    <location>
        <begin position="390"/>
        <end position="408"/>
    </location>
</feature>
<keyword evidence="1" id="KW-0479">Metal-binding</keyword>
<dbReference type="InterPro" id="IPR001024">
    <property type="entry name" value="PLAT/LH2_dom"/>
</dbReference>
<dbReference type="InterPro" id="IPR036226">
    <property type="entry name" value="LipOase_C_sf"/>
</dbReference>
<keyword evidence="6" id="KW-0812">Transmembrane</keyword>
<dbReference type="InterPro" id="IPR000907">
    <property type="entry name" value="LipOase"/>
</dbReference>
<feature type="transmembrane region" description="Helical" evidence="6">
    <location>
        <begin position="303"/>
        <end position="324"/>
    </location>
</feature>
<feature type="transmembrane region" description="Helical" evidence="6">
    <location>
        <begin position="358"/>
        <end position="378"/>
    </location>
</feature>
<feature type="transmembrane region" description="Helical" evidence="6">
    <location>
        <begin position="203"/>
        <end position="222"/>
    </location>
</feature>
<feature type="transmembrane region" description="Helical" evidence="6">
    <location>
        <begin position="264"/>
        <end position="282"/>
    </location>
</feature>
<evidence type="ECO:0000256" key="3">
    <source>
        <dbReference type="ARBA" id="ARBA00023002"/>
    </source>
</evidence>
<keyword evidence="10" id="KW-1185">Reference proteome</keyword>
<dbReference type="PRINTS" id="PR00087">
    <property type="entry name" value="LIPOXYGENASE"/>
</dbReference>
<dbReference type="SUPFAM" id="SSF49723">
    <property type="entry name" value="Lipase/lipooxygenase domain (PLAT/LH2 domain)"/>
    <property type="match status" value="1"/>
</dbReference>
<dbReference type="Gene3D" id="2.40.180.10">
    <property type="entry name" value="Catalase core domain"/>
    <property type="match status" value="1"/>
</dbReference>
<dbReference type="Gene3D" id="1.20.245.10">
    <property type="entry name" value="Lipoxygenase-1, Domain 5"/>
    <property type="match status" value="1"/>
</dbReference>
<dbReference type="EMBL" id="CP151503">
    <property type="protein sequence ID" value="WZN61162.1"/>
    <property type="molecule type" value="Genomic_DNA"/>
</dbReference>
<dbReference type="GO" id="GO:0020037">
    <property type="term" value="F:heme binding"/>
    <property type="evidence" value="ECO:0007669"/>
    <property type="project" value="InterPro"/>
</dbReference>
<feature type="transmembrane region" description="Helical" evidence="6">
    <location>
        <begin position="428"/>
        <end position="454"/>
    </location>
</feature>
<evidence type="ECO:0000256" key="4">
    <source>
        <dbReference type="ARBA" id="ARBA00023098"/>
    </source>
</evidence>
<evidence type="ECO:0000313" key="9">
    <source>
        <dbReference type="EMBL" id="WZN61162.1"/>
    </source>
</evidence>
<evidence type="ECO:0000259" key="7">
    <source>
        <dbReference type="PROSITE" id="PS50095"/>
    </source>
</evidence>
<feature type="transmembrane region" description="Helical" evidence="6">
    <location>
        <begin position="121"/>
        <end position="140"/>
    </location>
</feature>
<dbReference type="Gene3D" id="2.60.60.20">
    <property type="entry name" value="PLAT/LH2 domain"/>
    <property type="match status" value="1"/>
</dbReference>
<evidence type="ECO:0000256" key="1">
    <source>
        <dbReference type="ARBA" id="ARBA00022723"/>
    </source>
</evidence>
<feature type="transmembrane region" description="Helical" evidence="6">
    <location>
        <begin position="21"/>
        <end position="43"/>
    </location>
</feature>
<evidence type="ECO:0000313" key="10">
    <source>
        <dbReference type="Proteomes" id="UP001472866"/>
    </source>
</evidence>
<evidence type="ECO:0000256" key="2">
    <source>
        <dbReference type="ARBA" id="ARBA00022964"/>
    </source>
</evidence>
<dbReference type="PANTHER" id="PTHR11771">
    <property type="entry name" value="LIPOXYGENASE"/>
    <property type="match status" value="1"/>
</dbReference>
<feature type="transmembrane region" description="Helical" evidence="6">
    <location>
        <begin position="495"/>
        <end position="513"/>
    </location>
</feature>
<dbReference type="Pfam" id="PF00305">
    <property type="entry name" value="Lipoxygenase"/>
    <property type="match status" value="1"/>
</dbReference>
<feature type="transmembrane region" description="Helical" evidence="6">
    <location>
        <begin position="578"/>
        <end position="601"/>
    </location>
</feature>
<comment type="caution">
    <text evidence="5">Lacks conserved residue(s) required for the propagation of feature annotation.</text>
</comment>
<dbReference type="Gene3D" id="3.10.450.60">
    <property type="match status" value="1"/>
</dbReference>
<dbReference type="GO" id="GO:0046872">
    <property type="term" value="F:metal ion binding"/>
    <property type="evidence" value="ECO:0007669"/>
    <property type="project" value="UniProtKB-KW"/>
</dbReference>
<dbReference type="InterPro" id="IPR036392">
    <property type="entry name" value="PLAT/LH2_dom_sf"/>
</dbReference>
<dbReference type="PROSITE" id="PS50095">
    <property type="entry name" value="PLAT"/>
    <property type="match status" value="1"/>
</dbReference>
<feature type="transmembrane region" description="Helical" evidence="6">
    <location>
        <begin position="97"/>
        <end position="115"/>
    </location>
</feature>
<name>A0AAX4P481_9CHLO</name>
<protein>
    <submittedName>
        <fullName evidence="9">Allene oxide synthase-lipoxygenase</fullName>
    </submittedName>
</protein>
<keyword evidence="2" id="KW-0223">Dioxygenase</keyword>